<feature type="domain" description="Single Cache" evidence="7">
    <location>
        <begin position="458"/>
        <end position="539"/>
    </location>
</feature>
<evidence type="ECO:0000256" key="2">
    <source>
        <dbReference type="ARBA" id="ARBA00022475"/>
    </source>
</evidence>
<evidence type="ECO:0000313" key="8">
    <source>
        <dbReference type="EMBL" id="MCX2740907.1"/>
    </source>
</evidence>
<feature type="signal peptide" evidence="6">
    <location>
        <begin position="1"/>
        <end position="20"/>
    </location>
</feature>
<gene>
    <name evidence="8" type="ORF">OO017_13195</name>
</gene>
<dbReference type="InterPro" id="IPR033480">
    <property type="entry name" value="sCache_2"/>
</dbReference>
<feature type="domain" description="Single Cache" evidence="7">
    <location>
        <begin position="323"/>
        <end position="406"/>
    </location>
</feature>
<feature type="domain" description="Single Cache" evidence="7">
    <location>
        <begin position="180"/>
        <end position="265"/>
    </location>
</feature>
<accession>A0ABT3RH09</accession>
<comment type="subcellular location">
    <subcellularLocation>
        <location evidence="1">Cell membrane</location>
        <topology evidence="1">Multi-pass membrane protein</topology>
    </subcellularLocation>
</comment>
<keyword evidence="9" id="KW-1185">Reference proteome</keyword>
<dbReference type="Pfam" id="PF17200">
    <property type="entry name" value="sCache_2"/>
    <property type="match status" value="2"/>
</dbReference>
<evidence type="ECO:0000256" key="6">
    <source>
        <dbReference type="SAM" id="SignalP"/>
    </source>
</evidence>
<proteinExistence type="predicted"/>
<keyword evidence="6" id="KW-0732">Signal</keyword>
<dbReference type="Gene3D" id="3.30.450.20">
    <property type="entry name" value="PAS domain"/>
    <property type="match status" value="4"/>
</dbReference>
<dbReference type="Pfam" id="PF08269">
    <property type="entry name" value="dCache_2"/>
    <property type="match status" value="2"/>
</dbReference>
<keyword evidence="2" id="KW-1003">Cell membrane</keyword>
<dbReference type="RefSeq" id="WP_266052970.1">
    <property type="nucleotide sequence ID" value="NZ_JAPFQO010000008.1"/>
</dbReference>
<keyword evidence="5" id="KW-0472">Membrane</keyword>
<keyword evidence="3" id="KW-0812">Transmembrane</keyword>
<feature type="domain" description="Single Cache" evidence="7">
    <location>
        <begin position="45"/>
        <end position="130"/>
    </location>
</feature>
<evidence type="ECO:0000259" key="7">
    <source>
        <dbReference type="SMART" id="SM01049"/>
    </source>
</evidence>
<reference evidence="8 9" key="1">
    <citation type="submission" date="2022-11" db="EMBL/GenBank/DDBJ databases">
        <title>The characterization of three novel Bacteroidetes species and genomic analysis of their roles in tidal elemental geochemical cycles.</title>
        <authorList>
            <person name="Ma K.-J."/>
        </authorList>
    </citation>
    <scope>NUCLEOTIDE SEQUENCE [LARGE SCALE GENOMIC DNA]</scope>
    <source>
        <strain evidence="8 9">M82</strain>
    </source>
</reference>
<dbReference type="Proteomes" id="UP001207228">
    <property type="component" value="Unassembled WGS sequence"/>
</dbReference>
<feature type="chain" id="PRO_5046703847" evidence="6">
    <location>
        <begin position="21"/>
        <end position="599"/>
    </location>
</feature>
<name>A0ABT3RH09_9BACT</name>
<dbReference type="InterPro" id="IPR004010">
    <property type="entry name" value="Double_Cache_2"/>
</dbReference>
<keyword evidence="4" id="KW-1133">Transmembrane helix</keyword>
<protein>
    <submittedName>
        <fullName evidence="8">Cache domain-containing protein</fullName>
    </submittedName>
</protein>
<evidence type="ECO:0000256" key="4">
    <source>
        <dbReference type="ARBA" id="ARBA00022989"/>
    </source>
</evidence>
<dbReference type="SMART" id="SM01049">
    <property type="entry name" value="Cache_2"/>
    <property type="match status" value="4"/>
</dbReference>
<sequence length="599" mass="66849">MKIASLLIVLACVLAPVCQAQFRSMDGDYQAFKVNRSNAPQGNPAVALQDYQQDSARQLISLVKDAAEMIRNMGEAAFDDFRKPGSHWREGEKYVFVLDPEGTMLVHADTAMVGKNQLELTDVNGKPILRGLMAAATSNPDKPQGWFHYEWPVPGGLLPRWKSSYVQLVKAPSGKSYVVGSGMYNDHMERAFVADMVKSAVQEIEQRGKAAFERFYDPTGPYKVKDAYVFVLDSAGVELVNPAFRNLESRNLMDLKDTKGKPLVKEMFNAVAASDTAWVEYMWPKPGESVSTQKTTYVHKAKLGDSWVLVGSGVYLADAPKDTTATKTVTATELKSFVNNAAAELQKRGDKAFPDFRKKGSKWFQGDTYLFVWTLDGKRVFHAADPTMEGKQVNGTKDAIGRPYGKMFLETVKSQQGEGWVHYMFPEPGDIFPAWKSSYVKRVTFPSGKQYLVSSGIYNMQMGKAFIEDVVNRAASLVQAQGKEAFGQLRDKNGPFYFMDTYVFVESPDGTELVNPAQPSLEGKNLLEEKDVKGIAFVREYINAAMSKGSAWVDYYWYKPGENKPTQKHTYVRKVQHGGETYIVGSGYYEAEKAMATKD</sequence>
<evidence type="ECO:0000313" key="9">
    <source>
        <dbReference type="Proteomes" id="UP001207228"/>
    </source>
</evidence>
<organism evidence="8 9">
    <name type="scientific">Pontibacter anaerobius</name>
    <dbReference type="NCBI Taxonomy" id="2993940"/>
    <lineage>
        <taxon>Bacteria</taxon>
        <taxon>Pseudomonadati</taxon>
        <taxon>Bacteroidota</taxon>
        <taxon>Cytophagia</taxon>
        <taxon>Cytophagales</taxon>
        <taxon>Hymenobacteraceae</taxon>
        <taxon>Pontibacter</taxon>
    </lineage>
</organism>
<evidence type="ECO:0000256" key="5">
    <source>
        <dbReference type="ARBA" id="ARBA00023136"/>
    </source>
</evidence>
<evidence type="ECO:0000256" key="1">
    <source>
        <dbReference type="ARBA" id="ARBA00004651"/>
    </source>
</evidence>
<comment type="caution">
    <text evidence="8">The sequence shown here is derived from an EMBL/GenBank/DDBJ whole genome shotgun (WGS) entry which is preliminary data.</text>
</comment>
<evidence type="ECO:0000256" key="3">
    <source>
        <dbReference type="ARBA" id="ARBA00022692"/>
    </source>
</evidence>
<dbReference type="EMBL" id="JAPFQO010000008">
    <property type="protein sequence ID" value="MCX2740907.1"/>
    <property type="molecule type" value="Genomic_DNA"/>
</dbReference>